<dbReference type="SMART" id="SM01216">
    <property type="entry name" value="Fmp27_WPPW"/>
    <property type="match status" value="1"/>
</dbReference>
<evidence type="ECO:0000313" key="7">
    <source>
        <dbReference type="Proteomes" id="UP000005222"/>
    </source>
</evidence>
<dbReference type="SMART" id="SM01215">
    <property type="entry name" value="Fmp27_SW"/>
    <property type="match status" value="1"/>
</dbReference>
<proteinExistence type="predicted"/>
<dbReference type="Pfam" id="PF10344">
    <property type="entry name" value="Hobbit"/>
    <property type="match status" value="1"/>
</dbReference>
<dbReference type="InterPro" id="IPR019441">
    <property type="entry name" value="FMP27/BLTP2/Hobbit_GFWDK_RBG"/>
</dbReference>
<feature type="region of interest" description="Disordered" evidence="1">
    <location>
        <begin position="2404"/>
        <end position="2434"/>
    </location>
</feature>
<evidence type="ECO:0000259" key="4">
    <source>
        <dbReference type="SMART" id="SM01215"/>
    </source>
</evidence>
<dbReference type="InParanoid" id="G8YCQ0"/>
<feature type="compositionally biased region" description="Polar residues" evidence="1">
    <location>
        <begin position="2404"/>
        <end position="2413"/>
    </location>
</feature>
<dbReference type="SMART" id="SM01214">
    <property type="entry name" value="Fmp27_GFWDK"/>
    <property type="match status" value="1"/>
</dbReference>
<sequence length="2579" mass="297259">MIDIQVQKALYIGVITVILWTLFWKVAYRLWGLYIGGISINNGISFNGIVLKTRHIDVRARSIRFRLWGNSRKMIFNGLEVRLAKKDSGSPKKNPPSVSVEPQKTNISIYSSALFKRYLQKAVLRLAPHIDIDFKKTILFVDGKDQLSIEFANYKILRELEKGNSNNMTVSTSVVANGVEILYVDEPPFLPATELEAVKVQHSISLNLLDGVIFDTSIKIFADQLNINCLDSLRDRIVNWERTIIDIQSSNIEDWKSNDDGEKAMDEELKQKIMNAKISNWIRKHNILYPIISEISIVIENSHIEGVPLVIADTSSSLAGYFRKEISPPSLSMEVKSFAFNFIKLDKSSAGFEVRFNPEFDTPFHTNLSMSLLRLKYTDNSESRKYYHELVNIPNYNITYKSNILDHLQKGLGFKNTSTELFSSACSPILDFNMKQLPVLAYNVILLNKCLKINKARKQRADLLSDILDTSKKYELDLDEDSTRVESDQEQENNAENRVLRKYKDKLLKLLNDYYPLLDTRVIIESFRIIIRSSEDHTKGKKLLDHSFSLFDIHTVTTDARDYEVRCRVTHPSIKYQEKFNSKEIGHGDDIYCHVCSIDSCIIKTSIFKNLKINPVIYLNRFHLDFSRFEVVNGIRSILLDLTDILERYFSMNMLQQYYSNLLLHSHAIVTNHAKDYNDYSEKLTEQKIFQNLPSWIISFEVVLVDIAIWLGSAPVLLKKEETEAFFNHDYKEEDEGERKSCLLKVGETKLLLANESPNASYITSDINSSSSETLALENGSRRYWSVNSVINSLQLSLTDNRSVAEIRHFIDIPSTEVSARAEAVDFANKLNFDVNVACISVYYDRYAIEELLGAINLFKNTLLSQAALILQRTKARKNGSPRKSKRKSDHSLKDQVFLSLKISKMDLVFQLEDVIKVKIEIWNSTGIFEGKKYLFKSRYLRIISDSPTVSGYMNRLVSVDALVIQFEPNTDPLIVTDSIKLFHPHKLMVYKIFDSLSITIKVFKHLLMCLKDDSLKHTVVSPKESKPRLMPDINIKSKQFAFKMEDDPFESELNMIYQLGLVEQRKRLEQLSLFSSKEQNLLNRKVGLEEDLEEEISTKYKLLQKSMSSSWIRKVKEYKSRLTEEIMSNSNFLFGYDASLSKEQNLHVLPFWKAPPLLSVIVTNLNLHLSKPKFDLHELPKFIHDMGQGVPVDSKYSLMLPFFMKLGVSELRMHLRDYPLPLLHVPYAEKNEPETLRMFGHLVISEGLVTEKEHVRTLKIPLRRKKSFEEFKSTIYQVILEKSLSTVKLYTDMNIRFGSALPTRFVWGQSYQFGIQQMMLNFDQFSKPPVDPSMKLGFWDKLRYIIHGKFKIEAPSESGIEVGFKGSRSPYDLFYTSSGFILKFNGNVVWTVNENDDSREFFNISSNELSWYIPNYLSQPLLSWTRESRNSINLTTSKSFITSCFGYYLDTGASYSQATKDSILDKQVVHLNGGVNFKVGFMLQRKTKEGERSNDLKPHYKVRLFNPQYCGNDHDSYRGFRSDYVHMAITLHANTKSSYNSIHLTPASFEQFFRWWKLFAGNMMLPVRKGNLFGEDKASMKFSQHLFTNKFQFNFKSLFISHVYHDSTFQSEDDKVECIGIRGKMDDFMVDLHQRKEPRVKVHEGLSKNTKLMKMNFNVGEAHLSGIDLRVVHCVFDAPLYGTQNSPKESTYKIFDNDKRWFDTDDYEEAFVRPLHNYSREFQVSPLMYSKRFSYLRNTKTEEPSHLEKDLCGDENIHDCMLDSQQAADMELEIGNARIRELERRLRIEKKQGHSSSDIKTRIDFLKKGLKNKTTSRKFSVGSVSGTDYSNEAGEGFHNKFVLLCMFLKWNVCNRNLLFKYIHFVHLKVYLRNYLSYDAIRTLQEMIEKHGYKINADDSNALTTFLSDIKQEKIRYDREKLSAKDHIKRFGDIIFDNKENEAISKDYLIEVIYPQIQLMSEEFPESSILITTPKIDAKIVSVLEKSETKLAINERVLQSRYAALLKDASIFVITKKEVMSSNNVIFSSESYGSPSKWPPWLGIEICQNPNLATNDLLVVKKTSMMFTYIELKPLGMQNLDENITDQEITQTNSGSLPKFSRILKTEVPDFIVSSTSKQYHDLLETIKSLFFYVEPMSKNLSDKLQRLKFSIDVSDLGAIYSRLNQLQKYNQLLDFLSSNYGFREESLSNEAQNELSCLNIEQENAVTEIYLLMHSVLTGEIFQNDSGSTFRDSWTIKADQIILHMLDDERKPILDLALSHGQYRRAVKENGSNENRIDVEMMQAFNLLPSAIYPEILEPLSSPVKQESSEIPNLVTAFWSLNRKVGGIKVLDNFILNAEPLKIKVDEQVGERLLKFIFPGEIDGDISSKMEEGNNGKDEKARDPQLHLGVNEGSSISEFGQYANKSQSNSDLESQKDEKNSSSEEFSSLSKQRNNGIKWSPSINISQSGELEKGSDYEEMVSRSEKYFSVVSFKVHPLSISISVHCKKGYKRLLNVSDFHLHLPEVAIERKILSSLDIAMELKKIAISSLLHHSGKLIRSKFSRRKFSKIPEAPLRQLEEYAGFINTSELRTEFQPDK</sequence>
<dbReference type="InterPro" id="IPR019449">
    <property type="entry name" value="FMP27_WPPW_RBG"/>
</dbReference>
<keyword evidence="2" id="KW-1133">Transmembrane helix</keyword>
<keyword evidence="2" id="KW-0472">Membrane</keyword>
<reference evidence="6 7" key="1">
    <citation type="journal article" date="2012" name="G3 (Bethesda)">
        <title>Pichia sorbitophila, an interspecies yeast hybrid reveals early steps of genome resolution following polyploidization.</title>
        <authorList>
            <person name="Leh Louis V."/>
            <person name="Despons L."/>
            <person name="Friedrich A."/>
            <person name="Martin T."/>
            <person name="Durrens P."/>
            <person name="Casaregola S."/>
            <person name="Neuveglise C."/>
            <person name="Fairhead C."/>
            <person name="Marck C."/>
            <person name="Cruz J.A."/>
            <person name="Straub M.L."/>
            <person name="Kugler V."/>
            <person name="Sacerdot C."/>
            <person name="Uzunov Z."/>
            <person name="Thierry A."/>
            <person name="Weiss S."/>
            <person name="Bleykasten C."/>
            <person name="De Montigny J."/>
            <person name="Jacques N."/>
            <person name="Jung P."/>
            <person name="Lemaire M."/>
            <person name="Mallet S."/>
            <person name="Morel G."/>
            <person name="Richard G.F."/>
            <person name="Sarkar A."/>
            <person name="Savel G."/>
            <person name="Schacherer J."/>
            <person name="Seret M.L."/>
            <person name="Talla E."/>
            <person name="Samson G."/>
            <person name="Jubin C."/>
            <person name="Poulain J."/>
            <person name="Vacherie B."/>
            <person name="Barbe V."/>
            <person name="Pelletier E."/>
            <person name="Sherman D.J."/>
            <person name="Westhof E."/>
            <person name="Weissenbach J."/>
            <person name="Baret P.V."/>
            <person name="Wincker P."/>
            <person name="Gaillardin C."/>
            <person name="Dujon B."/>
            <person name="Souciet J.L."/>
        </authorList>
    </citation>
    <scope>NUCLEOTIDE SEQUENCE [LARGE SCALE GENOMIC DNA]</scope>
    <source>
        <strain evidence="7">ATCC MYA-4447 / BCRC 22081 / CBS 7064 / NBRC 10061 / NRRL Y-12695</strain>
    </source>
</reference>
<name>G8YCQ0_PICSO</name>
<dbReference type="Proteomes" id="UP000005222">
    <property type="component" value="Chromosome J"/>
</dbReference>
<feature type="domain" description="FMP27/BLTP2/Hobbit GFWDK motif-containing RBG unit" evidence="3">
    <location>
        <begin position="1218"/>
        <end position="1374"/>
    </location>
</feature>
<dbReference type="InterPro" id="IPR019415">
    <property type="entry name" value="FMP27_SW_RBG"/>
</dbReference>
<dbReference type="EMBL" id="FO082050">
    <property type="protein sequence ID" value="CCE82731.1"/>
    <property type="molecule type" value="Genomic_DNA"/>
</dbReference>
<gene>
    <name evidence="6" type="primary">Piso0_002473</name>
    <name evidence="6" type="ORF">GNLVRS01_PISO0J12747g</name>
</gene>
<evidence type="ECO:0000259" key="3">
    <source>
        <dbReference type="SMART" id="SM01214"/>
    </source>
</evidence>
<dbReference type="eggNOG" id="KOG1910">
    <property type="taxonomic scope" value="Eukaryota"/>
</dbReference>
<evidence type="ECO:0000259" key="5">
    <source>
        <dbReference type="SMART" id="SM01216"/>
    </source>
</evidence>
<feature type="compositionally biased region" description="Basic and acidic residues" evidence="1">
    <location>
        <begin position="2367"/>
        <end position="2386"/>
    </location>
</feature>
<dbReference type="InterPro" id="IPR045167">
    <property type="entry name" value="Hobbit"/>
</dbReference>
<dbReference type="PANTHER" id="PTHR15678">
    <property type="entry name" value="ANTIGEN MLAA-22-RELATED"/>
    <property type="match status" value="1"/>
</dbReference>
<dbReference type="FunCoup" id="G8YCQ0">
    <property type="interactions" value="804"/>
</dbReference>
<evidence type="ECO:0000313" key="6">
    <source>
        <dbReference type="EMBL" id="CCE82731.1"/>
    </source>
</evidence>
<dbReference type="OMA" id="NTHISYG"/>
<feature type="domain" description="FMP27 SW motif-containing RBG unit" evidence="4">
    <location>
        <begin position="1099"/>
        <end position="1200"/>
    </location>
</feature>
<accession>G8YCQ0</accession>
<feature type="domain" description="FMP27 WPPW motif-containing RBG unit" evidence="5">
    <location>
        <begin position="1621"/>
        <end position="2047"/>
    </location>
</feature>
<protein>
    <submittedName>
        <fullName evidence="6">Piso0_002473 protein</fullName>
    </submittedName>
</protein>
<feature type="region of interest" description="Disordered" evidence="1">
    <location>
        <begin position="2366"/>
        <end position="2388"/>
    </location>
</feature>
<keyword evidence="7" id="KW-1185">Reference proteome</keyword>
<evidence type="ECO:0000256" key="1">
    <source>
        <dbReference type="SAM" id="MobiDB-lite"/>
    </source>
</evidence>
<dbReference type="OrthoDB" id="1562405at2759"/>
<feature type="compositionally biased region" description="Basic and acidic residues" evidence="1">
    <location>
        <begin position="2414"/>
        <end position="2423"/>
    </location>
</feature>
<keyword evidence="2" id="KW-0812">Transmembrane</keyword>
<dbReference type="PANTHER" id="PTHR15678:SF15">
    <property type="entry name" value="PROTEIN FMP27, MITOCHONDRIAL"/>
    <property type="match status" value="1"/>
</dbReference>
<dbReference type="STRING" id="559304.G8YCQ0"/>
<feature type="transmembrane region" description="Helical" evidence="2">
    <location>
        <begin position="9"/>
        <end position="27"/>
    </location>
</feature>
<organism evidence="6 7">
    <name type="scientific">Pichia sorbitophila (strain ATCC MYA-4447 / BCRC 22081 / CBS 7064 / NBRC 10061 / NRRL Y-12695)</name>
    <name type="common">Hybrid yeast</name>
    <dbReference type="NCBI Taxonomy" id="559304"/>
    <lineage>
        <taxon>Eukaryota</taxon>
        <taxon>Fungi</taxon>
        <taxon>Dikarya</taxon>
        <taxon>Ascomycota</taxon>
        <taxon>Saccharomycotina</taxon>
        <taxon>Pichiomycetes</taxon>
        <taxon>Debaryomycetaceae</taxon>
        <taxon>Millerozyma</taxon>
    </lineage>
</organism>
<evidence type="ECO:0000256" key="2">
    <source>
        <dbReference type="SAM" id="Phobius"/>
    </source>
</evidence>
<dbReference type="HOGENOM" id="CLU_000592_0_0_1"/>